<comment type="subcellular location">
    <subcellularLocation>
        <location evidence="5">Cytoplasm</location>
    </subcellularLocation>
</comment>
<dbReference type="AlphaFoldDB" id="A0A074TFJ2"/>
<feature type="binding site" evidence="5">
    <location>
        <begin position="13"/>
        <end position="18"/>
    </location>
    <ligand>
        <name>ATP</name>
        <dbReference type="ChEBI" id="CHEBI:30616"/>
    </ligand>
</feature>
<dbReference type="InterPro" id="IPR027417">
    <property type="entry name" value="P-loop_NTPase"/>
</dbReference>
<comment type="function">
    <text evidence="5">Catalyzes the phosphorylation of the 3'-hydroxyl group of dephosphocoenzyme A to form coenzyme A.</text>
</comment>
<keyword evidence="5" id="KW-0963">Cytoplasm</keyword>
<dbReference type="UniPathway" id="UPA00241">
    <property type="reaction ID" value="UER00356"/>
</dbReference>
<dbReference type="EMBL" id="JHEH01000021">
    <property type="protein sequence ID" value="KEP68925.1"/>
    <property type="molecule type" value="Genomic_DNA"/>
</dbReference>
<dbReference type="NCBIfam" id="TIGR00152">
    <property type="entry name" value="dephospho-CoA kinase"/>
    <property type="match status" value="1"/>
</dbReference>
<protein>
    <recommendedName>
        <fullName evidence="5 6">Dephospho-CoA kinase</fullName>
        <ecNumber evidence="5 6">2.7.1.24</ecNumber>
    </recommendedName>
    <alternativeName>
        <fullName evidence="5">Dephosphocoenzyme A kinase</fullName>
    </alternativeName>
</protein>
<dbReference type="EC" id="2.7.1.24" evidence="5 6"/>
<dbReference type="PROSITE" id="PS51219">
    <property type="entry name" value="DPCK"/>
    <property type="match status" value="1"/>
</dbReference>
<dbReference type="Pfam" id="PF01121">
    <property type="entry name" value="CoaE"/>
    <property type="match status" value="1"/>
</dbReference>
<dbReference type="GO" id="GO:0004140">
    <property type="term" value="F:dephospho-CoA kinase activity"/>
    <property type="evidence" value="ECO:0007669"/>
    <property type="project" value="UniProtKB-UniRule"/>
</dbReference>
<comment type="pathway">
    <text evidence="5">Cofactor biosynthesis; coenzyme A biosynthesis; CoA from (R)-pantothenate: step 5/5.</text>
</comment>
<evidence type="ECO:0000256" key="6">
    <source>
        <dbReference type="NCBIfam" id="TIGR00152"/>
    </source>
</evidence>
<dbReference type="CDD" id="cd02022">
    <property type="entry name" value="DPCK"/>
    <property type="match status" value="1"/>
</dbReference>
<gene>
    <name evidence="5" type="primary">coaE</name>
    <name evidence="7" type="ORF">DL1_08085</name>
</gene>
<dbReference type="STRING" id="1185766.SAMN05216224_104252"/>
<keyword evidence="8" id="KW-1185">Reference proteome</keyword>
<name>A0A074TFJ2_9RHOB</name>
<comment type="catalytic activity">
    <reaction evidence="5">
        <text>3'-dephospho-CoA + ATP = ADP + CoA + H(+)</text>
        <dbReference type="Rhea" id="RHEA:18245"/>
        <dbReference type="ChEBI" id="CHEBI:15378"/>
        <dbReference type="ChEBI" id="CHEBI:30616"/>
        <dbReference type="ChEBI" id="CHEBI:57287"/>
        <dbReference type="ChEBI" id="CHEBI:57328"/>
        <dbReference type="ChEBI" id="CHEBI:456216"/>
        <dbReference type="EC" id="2.7.1.24"/>
    </reaction>
</comment>
<comment type="caution">
    <text evidence="7">The sequence shown here is derived from an EMBL/GenBank/DDBJ whole genome shotgun (WGS) entry which is preliminary data.</text>
</comment>
<dbReference type="PANTHER" id="PTHR10695">
    <property type="entry name" value="DEPHOSPHO-COA KINASE-RELATED"/>
    <property type="match status" value="1"/>
</dbReference>
<evidence type="ECO:0000256" key="3">
    <source>
        <dbReference type="ARBA" id="ARBA00022840"/>
    </source>
</evidence>
<dbReference type="Proteomes" id="UP000027725">
    <property type="component" value="Unassembled WGS sequence"/>
</dbReference>
<accession>A0A074TFJ2</accession>
<organism evidence="7 8">
    <name type="scientific">Thioclava dalianensis</name>
    <dbReference type="NCBI Taxonomy" id="1185766"/>
    <lineage>
        <taxon>Bacteria</taxon>
        <taxon>Pseudomonadati</taxon>
        <taxon>Pseudomonadota</taxon>
        <taxon>Alphaproteobacteria</taxon>
        <taxon>Rhodobacterales</taxon>
        <taxon>Paracoccaceae</taxon>
        <taxon>Thioclava</taxon>
    </lineage>
</organism>
<keyword evidence="5 7" id="KW-0418">Kinase</keyword>
<dbReference type="RefSeq" id="WP_038067863.1">
    <property type="nucleotide sequence ID" value="NZ_FOVB01000004.1"/>
</dbReference>
<evidence type="ECO:0000313" key="7">
    <source>
        <dbReference type="EMBL" id="KEP68925.1"/>
    </source>
</evidence>
<evidence type="ECO:0000256" key="5">
    <source>
        <dbReference type="HAMAP-Rule" id="MF_00376"/>
    </source>
</evidence>
<proteinExistence type="inferred from homology"/>
<dbReference type="SUPFAM" id="SSF52540">
    <property type="entry name" value="P-loop containing nucleoside triphosphate hydrolases"/>
    <property type="match status" value="1"/>
</dbReference>
<keyword evidence="3 5" id="KW-0067">ATP-binding</keyword>
<dbReference type="Gene3D" id="3.40.50.300">
    <property type="entry name" value="P-loop containing nucleotide triphosphate hydrolases"/>
    <property type="match status" value="1"/>
</dbReference>
<dbReference type="PANTHER" id="PTHR10695:SF46">
    <property type="entry name" value="BIFUNCTIONAL COENZYME A SYNTHASE-RELATED"/>
    <property type="match status" value="1"/>
</dbReference>
<sequence>MRPFLLGLTGSIGMGKSTTAEMFADAGIPVWDADKTVHDLYARGGAAVVPIAEAFPDAIKDGAVDRAALKLVLAQKKQALSRLESIVHPLTTQSRAAFVQAHSDADLIVLDIPLLFETGAQTQCDAVLVVSAPPEVQRTRVLARPGMTESQMELILARQMPDAEKRARATYVIETRSLEQTRADVRKLIAKIKESRDA</sequence>
<keyword evidence="5" id="KW-0808">Transferase</keyword>
<dbReference type="GO" id="GO:0015937">
    <property type="term" value="P:coenzyme A biosynthetic process"/>
    <property type="evidence" value="ECO:0007669"/>
    <property type="project" value="UniProtKB-UniRule"/>
</dbReference>
<keyword evidence="2 5" id="KW-0547">Nucleotide-binding</keyword>
<dbReference type="HAMAP" id="MF_00376">
    <property type="entry name" value="Dephospho_CoA_kinase"/>
    <property type="match status" value="1"/>
</dbReference>
<dbReference type="GO" id="GO:0005737">
    <property type="term" value="C:cytoplasm"/>
    <property type="evidence" value="ECO:0007669"/>
    <property type="project" value="UniProtKB-SubCell"/>
</dbReference>
<dbReference type="InterPro" id="IPR001977">
    <property type="entry name" value="Depp_CoAkinase"/>
</dbReference>
<evidence type="ECO:0000256" key="1">
    <source>
        <dbReference type="ARBA" id="ARBA00009018"/>
    </source>
</evidence>
<evidence type="ECO:0000256" key="2">
    <source>
        <dbReference type="ARBA" id="ARBA00022741"/>
    </source>
</evidence>
<dbReference type="OrthoDB" id="9812943at2"/>
<evidence type="ECO:0000313" key="8">
    <source>
        <dbReference type="Proteomes" id="UP000027725"/>
    </source>
</evidence>
<keyword evidence="4 5" id="KW-0173">Coenzyme A biosynthesis</keyword>
<comment type="similarity">
    <text evidence="1 5">Belongs to the CoaE family.</text>
</comment>
<evidence type="ECO:0000256" key="4">
    <source>
        <dbReference type="ARBA" id="ARBA00022993"/>
    </source>
</evidence>
<reference evidence="7 8" key="1">
    <citation type="submission" date="2014-03" db="EMBL/GenBank/DDBJ databases">
        <title>The draft genome sequence of Thioclava dalianensis DLFJ1-1.</title>
        <authorList>
            <person name="Lai Q."/>
            <person name="Shao Z."/>
        </authorList>
    </citation>
    <scope>NUCLEOTIDE SEQUENCE [LARGE SCALE GENOMIC DNA]</scope>
    <source>
        <strain evidence="7 8">DLFJ1-1</strain>
    </source>
</reference>
<dbReference type="eggNOG" id="COG0237">
    <property type="taxonomic scope" value="Bacteria"/>
</dbReference>
<dbReference type="GO" id="GO:0005524">
    <property type="term" value="F:ATP binding"/>
    <property type="evidence" value="ECO:0007669"/>
    <property type="project" value="UniProtKB-UniRule"/>
</dbReference>